<comment type="caution">
    <text evidence="2">The sequence shown here is derived from an EMBL/GenBank/DDBJ whole genome shotgun (WGS) entry which is preliminary data.</text>
</comment>
<dbReference type="OrthoDB" id="784829at2"/>
<name>A0A9W7TYZ1_9PROT</name>
<dbReference type="CDD" id="cd01029">
    <property type="entry name" value="TOPRIM_primases"/>
    <property type="match status" value="1"/>
</dbReference>
<dbReference type="Pfam" id="PF06048">
    <property type="entry name" value="DUF927"/>
    <property type="match status" value="1"/>
</dbReference>
<keyword evidence="3" id="KW-1185">Reference proteome</keyword>
<sequence>MPDTNHMFAPLSAEELSAATPSGTAPKGGGKVPITPVPAGAPPMRFRHPKYGEPTQKWAYHDAAGHLMFYVARFDFTTEDGTPDKDVLPITFCDLGEGRRGWRSKGIPDPRPLYKLPDLMARPDALVIVTEGEKACDAAAELFPELVTTTPMHGAKSPHKTDWTPLAGRKVVIWPDHDEAGAAFAAEVVRLATEAGAASVAVVQLPSDWPHAWDVADPLPAGVAPADLYLMVEAAKTWQTAPAQDAGGMAPPPVTGGFMLRPNGLFFRDPDPEKDDLLLSGPFEVVAETRDTAGSNWGVLLRWKDHDGREHEWAMPRALLAGDGTDFRRTLLDGGLFVAPGRKAREMLTAYLASVRVKARATCVDRTGWHGRVYVSAGRSYGDTKGERVLLQSAGAATDTKPRGTFEGWQSEVAALAVGNSRLSFALSAAFAGPLLYLLNAESGGLHFRGASSIGKSSTLYVAASAWGCPVHNWRATDNAAEALARAANDALLCLDEMGQGDGRAVDAMGYMLSNGAGKARMNKDTSARPVTTWRVLFVSTGEIGLAEKVAETGRKTKAGQEVRILDIPADAGAGLGAFENLHGSPDGDSFARRVRLATETHRGHAAHTFLERITSADFDELAEALRAGCERWKASYLPKGCDGQVQRAAGRFALIAAAGELAAAMGILPWPEGEAMRGAAACFNAWLEARGGKGPAEVAQGIAQVRAFLEANGMSRFQAVWSDDDAETRPVAGRVGFRRKDESGRWEFFAMAEGFKEITKGFNAKTLAAELVKARMLDAASDGKSQKNMKVPGHGQMKLYHFPAAAIEGGGEHA</sequence>
<evidence type="ECO:0000313" key="3">
    <source>
        <dbReference type="Proteomes" id="UP000480854"/>
    </source>
</evidence>
<dbReference type="RefSeq" id="WP_149469383.1">
    <property type="nucleotide sequence ID" value="NZ_QOKW01000009.1"/>
</dbReference>
<feature type="domain" description="DUF927" evidence="1">
    <location>
        <begin position="258"/>
        <end position="531"/>
    </location>
</feature>
<evidence type="ECO:0000313" key="2">
    <source>
        <dbReference type="EMBL" id="KAA0680287.1"/>
    </source>
</evidence>
<gene>
    <name evidence="2" type="ORF">DS843_13290</name>
</gene>
<organism evidence="2 3">
    <name type="scientific">Roseomonas genomospecies 6</name>
    <dbReference type="NCBI Taxonomy" id="214106"/>
    <lineage>
        <taxon>Bacteria</taxon>
        <taxon>Pseudomonadati</taxon>
        <taxon>Pseudomonadota</taxon>
        <taxon>Alphaproteobacteria</taxon>
        <taxon>Acetobacterales</taxon>
        <taxon>Roseomonadaceae</taxon>
        <taxon>Roseomonas</taxon>
    </lineage>
</organism>
<reference evidence="2 3" key="1">
    <citation type="submission" date="2018-07" db="EMBL/GenBank/DDBJ databases">
        <title>Genome sequence of Azospirillum sp. ATCC 49961.</title>
        <authorList>
            <person name="Sant'Anna F.H."/>
            <person name="Baldani J.I."/>
            <person name="Zilli J.E."/>
            <person name="Reis V.M."/>
            <person name="Hartmann A."/>
            <person name="Cruz L."/>
            <person name="de Souza E.M."/>
            <person name="de Oliveira Pedrosa F."/>
            <person name="Passaglia L.M.P."/>
        </authorList>
    </citation>
    <scope>NUCLEOTIDE SEQUENCE [LARGE SCALE GENOMIC DNA]</scope>
    <source>
        <strain evidence="2 3">ATCC 49961</strain>
    </source>
</reference>
<dbReference type="Gene3D" id="3.40.1360.10">
    <property type="match status" value="1"/>
</dbReference>
<dbReference type="InterPro" id="IPR009270">
    <property type="entry name" value="DUF927"/>
</dbReference>
<protein>
    <submittedName>
        <fullName evidence="2">DUF927 domain-containing protein</fullName>
    </submittedName>
</protein>
<dbReference type="EMBL" id="QOKW01000009">
    <property type="protein sequence ID" value="KAA0680287.1"/>
    <property type="molecule type" value="Genomic_DNA"/>
</dbReference>
<proteinExistence type="predicted"/>
<dbReference type="Proteomes" id="UP000480854">
    <property type="component" value="Unassembled WGS sequence"/>
</dbReference>
<dbReference type="AlphaFoldDB" id="A0A9W7TYZ1"/>
<accession>A0A9W7TYZ1</accession>
<evidence type="ECO:0000259" key="1">
    <source>
        <dbReference type="Pfam" id="PF06048"/>
    </source>
</evidence>
<dbReference type="InterPro" id="IPR034154">
    <property type="entry name" value="TOPRIM_DnaG/twinkle"/>
</dbReference>